<protein>
    <submittedName>
        <fullName evidence="12">SefD</fullName>
    </submittedName>
</protein>
<organism evidence="12">
    <name type="scientific">Serratia entomophila</name>
    <dbReference type="NCBI Taxonomy" id="42906"/>
    <lineage>
        <taxon>Bacteria</taxon>
        <taxon>Pseudomonadati</taxon>
        <taxon>Pseudomonadota</taxon>
        <taxon>Gammaproteobacteria</taxon>
        <taxon>Enterobacterales</taxon>
        <taxon>Yersiniaceae</taxon>
        <taxon>Serratia</taxon>
    </lineage>
</organism>
<dbReference type="PANTHER" id="PTHR30251:SF5">
    <property type="entry name" value="FIMBRIAL CHAPARONE PROTEIN"/>
    <property type="match status" value="1"/>
</dbReference>
<dbReference type="InterPro" id="IPR016148">
    <property type="entry name" value="Pili_assmbl_chaperone_C"/>
</dbReference>
<evidence type="ECO:0000259" key="10">
    <source>
        <dbReference type="Pfam" id="PF00345"/>
    </source>
</evidence>
<feature type="domain" description="Pili assembly chaperone C-terminal" evidence="11">
    <location>
        <begin position="168"/>
        <end position="225"/>
    </location>
</feature>
<dbReference type="Gene3D" id="2.60.40.10">
    <property type="entry name" value="Immunoglobulins"/>
    <property type="match status" value="2"/>
</dbReference>
<dbReference type="PRINTS" id="PR00969">
    <property type="entry name" value="CHAPERONPILI"/>
</dbReference>
<dbReference type="GO" id="GO:0030288">
    <property type="term" value="C:outer membrane-bounded periplasmic space"/>
    <property type="evidence" value="ECO:0007669"/>
    <property type="project" value="InterPro"/>
</dbReference>
<evidence type="ECO:0000313" key="12">
    <source>
        <dbReference type="EMBL" id="AAR13150.1"/>
    </source>
</evidence>
<reference evidence="12" key="4">
    <citation type="submission" date="2017-12" db="EMBL/GenBank/DDBJ databases">
        <authorList>
            <person name="Hurst M.R.H."/>
        </authorList>
    </citation>
    <scope>NUCLEOTIDE SEQUENCE</scope>
    <source>
        <strain evidence="12">A1MO2</strain>
        <plasmid evidence="12">pADAP</plasmid>
    </source>
</reference>
<dbReference type="SUPFAM" id="SSF49354">
    <property type="entry name" value="PapD-like"/>
    <property type="match status" value="1"/>
</dbReference>
<dbReference type="InterPro" id="IPR036316">
    <property type="entry name" value="Pili_assmbl_chap_C_dom_sf"/>
</dbReference>
<evidence type="ECO:0000256" key="2">
    <source>
        <dbReference type="ARBA" id="ARBA00007399"/>
    </source>
</evidence>
<evidence type="ECO:0000256" key="3">
    <source>
        <dbReference type="ARBA" id="ARBA00022558"/>
    </source>
</evidence>
<sequence length="244" mass="27348">MNKHLVFLKVLLISCGMFSLFPHAQAAIALDRTRAIFPGTEKAISLNISNENKKQPYLAQAWLENSRGEKINSPFAVVPPLQRVEAGKKSVIRITATPEAKALPQDRESVFYFSMREIPPRSDKPNVMQVALQTKVKLFYRPESIIPEKMTRWDDQLVLHKIGNGYRVENPTPYYMTVIGIAGAEKQAVAKDFEAIMIEPKSSVNIKSQTFSAPHVTTINDFGGKPTLAFRCSGDICRADVNQR</sequence>
<comment type="subcellular location">
    <subcellularLocation>
        <location evidence="1 8">Periplasm</location>
    </subcellularLocation>
</comment>
<dbReference type="FunFam" id="2.60.40.10:FF:000458">
    <property type="entry name" value="Molecular chaperone FimC"/>
    <property type="match status" value="1"/>
</dbReference>
<keyword evidence="5" id="KW-0574">Periplasm</keyword>
<dbReference type="InterPro" id="IPR018046">
    <property type="entry name" value="Pili_assmbl_chaperone_CS"/>
</dbReference>
<proteinExistence type="inferred from homology"/>
<evidence type="ECO:0000259" key="11">
    <source>
        <dbReference type="Pfam" id="PF02753"/>
    </source>
</evidence>
<dbReference type="InterPro" id="IPR050643">
    <property type="entry name" value="Periplasmic_pilus_chap"/>
</dbReference>
<gene>
    <name evidence="12" type="primary">sefD</name>
</gene>
<keyword evidence="3" id="KW-1029">Fimbrium biogenesis</keyword>
<dbReference type="PROSITE" id="PS00635">
    <property type="entry name" value="PILI_CHAPERONE"/>
    <property type="match status" value="1"/>
</dbReference>
<dbReference type="InterPro" id="IPR013783">
    <property type="entry name" value="Ig-like_fold"/>
</dbReference>
<evidence type="ECO:0000256" key="6">
    <source>
        <dbReference type="ARBA" id="ARBA00023186"/>
    </source>
</evidence>
<keyword evidence="6 8" id="KW-0143">Chaperone</keyword>
<dbReference type="Pfam" id="PF00345">
    <property type="entry name" value="PapD_N"/>
    <property type="match status" value="1"/>
</dbReference>
<dbReference type="Pfam" id="PF02753">
    <property type="entry name" value="PapD_C"/>
    <property type="match status" value="1"/>
</dbReference>
<reference evidence="12" key="2">
    <citation type="journal article" date="2003" name="Plasmid">
        <title>Peripheral sequences of the Serratia entomophila pADAP virulence-associated region.</title>
        <authorList>
            <person name="Hurst M.R."/>
            <person name="O'Callaghan M."/>
            <person name="Glare T.R."/>
        </authorList>
    </citation>
    <scope>NUCLEOTIDE SEQUENCE</scope>
    <source>
        <strain evidence="12">A1MO2</strain>
        <plasmid evidence="12">pADAP</plasmid>
    </source>
</reference>
<reference evidence="12" key="3">
    <citation type="journal article" date="2004" name="J. Bacteriol.">
        <title>Cloning Serratia entomophila antifeeding genes--a putative defective prophage active against the grass grub Costelytra zealandica.</title>
        <authorList>
            <person name="Hurst M.R."/>
            <person name="Glare T.R."/>
            <person name="Jackson T.A."/>
        </authorList>
    </citation>
    <scope>NUCLEOTIDE SEQUENCE</scope>
    <source>
        <strain evidence="12">A1MO2</strain>
        <plasmid evidence="12">pADAP</plasmid>
    </source>
</reference>
<reference evidence="12" key="1">
    <citation type="journal article" date="2000" name="J. Bacteriol.">
        <title>Plasmid-located pathogenicity determinants of Serratia entomophila, the causal agent of amber disease of grass grub, show similarity to the insecticidal toxins of Photorhabdus luminescens.</title>
        <authorList>
            <person name="Hurst M.R."/>
            <person name="Glare T.R."/>
            <person name="Jackson T.A."/>
            <person name="Ronson C.W."/>
        </authorList>
    </citation>
    <scope>NUCLEOTIDE SEQUENCE</scope>
    <source>
        <strain evidence="12">A1MO2</strain>
        <plasmid evidence="12">pADAP</plasmid>
    </source>
</reference>
<feature type="chain" id="PRO_5004287190" evidence="9">
    <location>
        <begin position="27"/>
        <end position="244"/>
    </location>
</feature>
<dbReference type="SUPFAM" id="SSF49584">
    <property type="entry name" value="Periplasmic chaperone C-domain"/>
    <property type="match status" value="1"/>
</dbReference>
<evidence type="ECO:0000256" key="1">
    <source>
        <dbReference type="ARBA" id="ARBA00004418"/>
    </source>
</evidence>
<comment type="similarity">
    <text evidence="2 8">Belongs to the periplasmic pilus chaperone family.</text>
</comment>
<feature type="domain" description="Pili assembly chaperone N-terminal" evidence="10">
    <location>
        <begin position="28"/>
        <end position="145"/>
    </location>
</feature>
<evidence type="ECO:0000256" key="9">
    <source>
        <dbReference type="SAM" id="SignalP"/>
    </source>
</evidence>
<keyword evidence="4 9" id="KW-0732">Signal</keyword>
<dbReference type="InterPro" id="IPR001829">
    <property type="entry name" value="Pili_assmbl_chaperone_bac"/>
</dbReference>
<dbReference type="InterPro" id="IPR016147">
    <property type="entry name" value="Pili_assmbl_chaperone_N"/>
</dbReference>
<dbReference type="AlphaFoldDB" id="Q7BQT6"/>
<dbReference type="PANTHER" id="PTHR30251">
    <property type="entry name" value="PILUS ASSEMBLY CHAPERONE"/>
    <property type="match status" value="1"/>
</dbReference>
<dbReference type="InterPro" id="IPR008962">
    <property type="entry name" value="PapD-like_sf"/>
</dbReference>
<accession>Q7BQT6</accession>
<evidence type="ECO:0000256" key="5">
    <source>
        <dbReference type="ARBA" id="ARBA00022764"/>
    </source>
</evidence>
<dbReference type="GO" id="GO:0071555">
    <property type="term" value="P:cell wall organization"/>
    <property type="evidence" value="ECO:0007669"/>
    <property type="project" value="InterPro"/>
</dbReference>
<keyword evidence="7" id="KW-0393">Immunoglobulin domain</keyword>
<evidence type="ECO:0000256" key="8">
    <source>
        <dbReference type="RuleBase" id="RU003918"/>
    </source>
</evidence>
<dbReference type="EMBL" id="AF135182">
    <property type="protein sequence ID" value="AAR13150.1"/>
    <property type="molecule type" value="Genomic_DNA"/>
</dbReference>
<keyword evidence="12" id="KW-0614">Plasmid</keyword>
<evidence type="ECO:0000256" key="7">
    <source>
        <dbReference type="ARBA" id="ARBA00023319"/>
    </source>
</evidence>
<geneLocation type="plasmid" evidence="12">
    <name>pADAP</name>
</geneLocation>
<name>Q7BQT6_9GAMM</name>
<feature type="signal peptide" evidence="9">
    <location>
        <begin position="1"/>
        <end position="26"/>
    </location>
</feature>
<evidence type="ECO:0000256" key="4">
    <source>
        <dbReference type="ARBA" id="ARBA00022729"/>
    </source>
</evidence>